<gene>
    <name evidence="1" type="ORF">A6E04_09465</name>
</gene>
<reference evidence="1 2" key="1">
    <citation type="submission" date="2016-06" db="EMBL/GenBank/DDBJ databases">
        <authorList>
            <person name="Kjaerup R.B."/>
            <person name="Dalgaard T.S."/>
            <person name="Juul-Madsen H.R."/>
        </authorList>
    </citation>
    <scope>NUCLEOTIDE SEQUENCE [LARGE SCALE GENOMIC DNA]</scope>
    <source>
        <strain evidence="1 2">1S159</strain>
    </source>
</reference>
<accession>A0A1B9P131</accession>
<evidence type="ECO:0000313" key="2">
    <source>
        <dbReference type="Proteomes" id="UP000093523"/>
    </source>
</evidence>
<organism evidence="1 2">
    <name type="scientific">Aliivibrio logei</name>
    <name type="common">Vibrio logei</name>
    <dbReference type="NCBI Taxonomy" id="688"/>
    <lineage>
        <taxon>Bacteria</taxon>
        <taxon>Pseudomonadati</taxon>
        <taxon>Pseudomonadota</taxon>
        <taxon>Gammaproteobacteria</taxon>
        <taxon>Vibrionales</taxon>
        <taxon>Vibrionaceae</taxon>
        <taxon>Aliivibrio</taxon>
    </lineage>
</organism>
<dbReference type="EMBL" id="MAJU01000008">
    <property type="protein sequence ID" value="OCH22070.1"/>
    <property type="molecule type" value="Genomic_DNA"/>
</dbReference>
<sequence>MRIVNLVLFLILIGAGIYKWMPENTEFSGTRWSCNELSTGFTSAPYEKYQEILERDLFDFASSSNLTLYQSGELVFKNGEREKYELLYELGYKTVAKNKISLVYKKIDWHRQPKNAPIFIRDIESLKGFEFDLKYMIDDDQLYFQNRIKNEDKNFVCFAS</sequence>
<dbReference type="OrthoDB" id="5886340at2"/>
<dbReference type="AlphaFoldDB" id="A0A1B9P131"/>
<protein>
    <submittedName>
        <fullName evidence="1">Uncharacterized protein</fullName>
    </submittedName>
</protein>
<dbReference type="RefSeq" id="WP_017020571.1">
    <property type="nucleotide sequence ID" value="NZ_CAWMPN010000008.1"/>
</dbReference>
<name>A0A1B9P131_ALILO</name>
<comment type="caution">
    <text evidence="1">The sequence shown here is derived from an EMBL/GenBank/DDBJ whole genome shotgun (WGS) entry which is preliminary data.</text>
</comment>
<proteinExistence type="predicted"/>
<dbReference type="Proteomes" id="UP000093523">
    <property type="component" value="Unassembled WGS sequence"/>
</dbReference>
<evidence type="ECO:0000313" key="1">
    <source>
        <dbReference type="EMBL" id="OCH22070.1"/>
    </source>
</evidence>